<dbReference type="InterPro" id="IPR019292">
    <property type="entry name" value="McrC"/>
</dbReference>
<evidence type="ECO:0000313" key="2">
    <source>
        <dbReference type="Proteomes" id="UP000323274"/>
    </source>
</evidence>
<accession>A0A5A5TZS0</accession>
<dbReference type="PANTHER" id="PTHR38733">
    <property type="entry name" value="PROTEIN MCRC"/>
    <property type="match status" value="1"/>
</dbReference>
<dbReference type="PANTHER" id="PTHR38733:SF1">
    <property type="entry name" value="TYPE IV METHYL-DIRECTED RESTRICTION ENZYME ECOKMCRBC"/>
    <property type="match status" value="1"/>
</dbReference>
<dbReference type="RefSeq" id="WP_040176916.1">
    <property type="nucleotide sequence ID" value="NZ_CP063830.1"/>
</dbReference>
<evidence type="ECO:0000313" key="1">
    <source>
        <dbReference type="EMBL" id="GDZ83619.1"/>
    </source>
</evidence>
<proteinExistence type="predicted"/>
<dbReference type="Pfam" id="PF10117">
    <property type="entry name" value="McrBC"/>
    <property type="match status" value="1"/>
</dbReference>
<sequence length="450" mass="52820">MKPILIKDNKSYDKSKLDAIPSLTNQVLDKTLNQLEQEGLFIFPNIKDNSDDLCGEQMILQSFNNNYYSSNVMGFLGFGEEQLFIQSRFSVVDEETNRDYFFQYLLEKVLELPNITNFDTFSSQSEQIFNLYMFLFPLYLKKAMRKGFFKTYVWRKYNKSNVQGIVDVKAHIQVNTPFVGNVAFKQREFSFDNDMNQLIRHTIEYVKNQSFGSVIVAKIKNESNKIIEATPTYEYFDRNKVISNNKQNTIRHAYYYEYRVLQRLCLMILQHQKHNIGFGSNHINGILFDGAWLWEEYINKLIGAGFYHPKNKSRVGAQQLFSKESGYQVGLIYPDFISKNNDNRIIADTKYKPIKNIDSKDYLQVLAYMFRFNAKKGFYIYPESDSAVNPSLQMYLNEGTTFEQNVNHQEDIVITKLGLIIPQRTDLTYSEFYRAMQSNENRLIKSILNE</sequence>
<dbReference type="AlphaFoldDB" id="A0A5A5TZS0"/>
<comment type="caution">
    <text evidence="1">The sequence shown here is derived from an EMBL/GenBank/DDBJ whole genome shotgun (WGS) entry which is preliminary data.</text>
</comment>
<gene>
    <name evidence="1" type="ORF">LCIT_08610</name>
</gene>
<reference evidence="1 2" key="1">
    <citation type="submission" date="2019-04" db="EMBL/GenBank/DDBJ databases">
        <title>A pseudo-fructophilic Leuconostoc citreum strain F192-5 isolated from peel of satsuma mandarin: the first report for isolation and characterization of strain-dependent fructophilic-like characteristics.</title>
        <authorList>
            <person name="Maeno S."/>
            <person name="Tanizawa Y."/>
            <person name="Kajikawa A."/>
            <person name="Kanesaki Y."/>
            <person name="Kubota E."/>
            <person name="Arita M."/>
            <person name="Leon D."/>
            <person name="Endo A."/>
        </authorList>
    </citation>
    <scope>NUCLEOTIDE SEQUENCE [LARGE SCALE GENOMIC DNA]</scope>
    <source>
        <strain evidence="1 2">F192-5</strain>
    </source>
</reference>
<dbReference type="Proteomes" id="UP000323274">
    <property type="component" value="Unassembled WGS sequence"/>
</dbReference>
<organism evidence="1 2">
    <name type="scientific">Leuconostoc citreum</name>
    <dbReference type="NCBI Taxonomy" id="33964"/>
    <lineage>
        <taxon>Bacteria</taxon>
        <taxon>Bacillati</taxon>
        <taxon>Bacillota</taxon>
        <taxon>Bacilli</taxon>
        <taxon>Lactobacillales</taxon>
        <taxon>Lactobacillaceae</taxon>
        <taxon>Leuconostoc</taxon>
    </lineage>
</organism>
<name>A0A5A5TZS0_LEUCI</name>
<protein>
    <submittedName>
        <fullName evidence="1">3-isopropylmalate dehydrogenase</fullName>
    </submittedName>
</protein>
<dbReference type="EMBL" id="BJJW01000006">
    <property type="protein sequence ID" value="GDZ83619.1"/>
    <property type="molecule type" value="Genomic_DNA"/>
</dbReference>